<keyword evidence="2" id="KW-1185">Reference proteome</keyword>
<dbReference type="EMBL" id="CP001032">
    <property type="protein sequence ID" value="ACB73409.1"/>
    <property type="molecule type" value="Genomic_DNA"/>
</dbReference>
<dbReference type="AlphaFoldDB" id="B1ZMF6"/>
<sequence length="420" mass="46010">MRCGLPPPADGRRVAVMISHLSVGIRGLGLAAAVLFACVPARGEFEDPFEGPLVIDATAAHGWAFRTGDGNAVMDLTASDGAARIAVDATHDRRGIWWAFIRREITPQIDLAGLAQPGTELRVEARVRTSHAPRRINLHLNTQRTTDFHGNLLEFDLPTAGEWHTVSMTTEDFDGRPGDQLYVQLALMDWGLGRYRVDVDYVRVDLVDPAHAGPDLGGGLPYHPPVPAPSVFRHVVHAAQSATIDRREPDANLRDWAAIEPDGTATPILTVNGTQSAILRWDLQAFAGRKIAGSGGLLELTTHSVQRRAERTKDFGMIRVVEILDGDSRWQRDDVTYQSLLQGRSPEEVFNPQMIIDVEVADQRGERTLITLSPAVLQRLIDGRTRGIVLLPLGSINAAFDPGAPGQRENAPTLRFNVRD</sequence>
<accession>B1ZMF6</accession>
<dbReference type="Proteomes" id="UP000007013">
    <property type="component" value="Chromosome"/>
</dbReference>
<gene>
    <name evidence="1" type="ordered locus">Oter_0118</name>
</gene>
<evidence type="ECO:0000313" key="2">
    <source>
        <dbReference type="Proteomes" id="UP000007013"/>
    </source>
</evidence>
<evidence type="ECO:0000313" key="1">
    <source>
        <dbReference type="EMBL" id="ACB73409.1"/>
    </source>
</evidence>
<dbReference type="HOGENOM" id="CLU_653522_0_0_0"/>
<reference evidence="1 2" key="1">
    <citation type="journal article" date="2011" name="J. Bacteriol.">
        <title>Genome sequence of the verrucomicrobium Opitutus terrae PB90-1, an abundant inhabitant of rice paddy soil ecosystems.</title>
        <authorList>
            <person name="van Passel M.W."/>
            <person name="Kant R."/>
            <person name="Palva A."/>
            <person name="Copeland A."/>
            <person name="Lucas S."/>
            <person name="Lapidus A."/>
            <person name="Glavina del Rio T."/>
            <person name="Pitluck S."/>
            <person name="Goltsman E."/>
            <person name="Clum A."/>
            <person name="Sun H."/>
            <person name="Schmutz J."/>
            <person name="Larimer F.W."/>
            <person name="Land M.L."/>
            <person name="Hauser L."/>
            <person name="Kyrpides N."/>
            <person name="Mikhailova N."/>
            <person name="Richardson P.P."/>
            <person name="Janssen P.H."/>
            <person name="de Vos W.M."/>
            <person name="Smidt H."/>
        </authorList>
    </citation>
    <scope>NUCLEOTIDE SEQUENCE [LARGE SCALE GENOMIC DNA]</scope>
    <source>
        <strain evidence="2">DSM 11246 / JCM 15787 / PB90-1</strain>
    </source>
</reference>
<dbReference type="eggNOG" id="ENOG5032VIJ">
    <property type="taxonomic scope" value="Bacteria"/>
</dbReference>
<organism evidence="1 2">
    <name type="scientific">Opitutus terrae (strain DSM 11246 / JCM 15787 / PB90-1)</name>
    <dbReference type="NCBI Taxonomy" id="452637"/>
    <lineage>
        <taxon>Bacteria</taxon>
        <taxon>Pseudomonadati</taxon>
        <taxon>Verrucomicrobiota</taxon>
        <taxon>Opitutia</taxon>
        <taxon>Opitutales</taxon>
        <taxon>Opitutaceae</taxon>
        <taxon>Opitutus</taxon>
    </lineage>
</organism>
<proteinExistence type="predicted"/>
<protein>
    <submittedName>
        <fullName evidence="1">Uncharacterized protein</fullName>
    </submittedName>
</protein>
<name>B1ZMF6_OPITP</name>
<dbReference type="KEGG" id="ote:Oter_0118"/>